<feature type="domain" description="CS" evidence="6">
    <location>
        <begin position="269"/>
        <end position="355"/>
    </location>
</feature>
<dbReference type="GO" id="GO:0005634">
    <property type="term" value="C:nucleus"/>
    <property type="evidence" value="ECO:0007669"/>
    <property type="project" value="UniProtKB-SubCell"/>
</dbReference>
<evidence type="ECO:0000256" key="3">
    <source>
        <dbReference type="ARBA" id="ARBA00018915"/>
    </source>
</evidence>
<evidence type="ECO:0000256" key="5">
    <source>
        <dbReference type="ARBA" id="ARBA00023242"/>
    </source>
</evidence>
<keyword evidence="5" id="KW-0539">Nucleus</keyword>
<organism evidence="7">
    <name type="scientific">Enterobius vermicularis</name>
    <name type="common">Human pinworm</name>
    <dbReference type="NCBI Taxonomy" id="51028"/>
    <lineage>
        <taxon>Eukaryota</taxon>
        <taxon>Metazoa</taxon>
        <taxon>Ecdysozoa</taxon>
        <taxon>Nematoda</taxon>
        <taxon>Chromadorea</taxon>
        <taxon>Rhabditida</taxon>
        <taxon>Spirurina</taxon>
        <taxon>Oxyuridomorpha</taxon>
        <taxon>Oxyuroidea</taxon>
        <taxon>Oxyuridae</taxon>
        <taxon>Enterobius</taxon>
    </lineage>
</organism>
<dbReference type="InterPro" id="IPR037895">
    <property type="entry name" value="NUDCD1"/>
</dbReference>
<keyword evidence="4" id="KW-0963">Cytoplasm</keyword>
<name>A0A0N4UYX3_ENTVE</name>
<dbReference type="Gene3D" id="2.60.40.790">
    <property type="match status" value="1"/>
</dbReference>
<dbReference type="Pfam" id="PF04969">
    <property type="entry name" value="CS"/>
    <property type="match status" value="1"/>
</dbReference>
<evidence type="ECO:0000256" key="4">
    <source>
        <dbReference type="ARBA" id="ARBA00022490"/>
    </source>
</evidence>
<dbReference type="PANTHER" id="PTHR21664:SF1">
    <property type="entry name" value="NUDC DOMAIN-CONTAINING PROTEIN 1"/>
    <property type="match status" value="1"/>
</dbReference>
<evidence type="ECO:0000256" key="1">
    <source>
        <dbReference type="ARBA" id="ARBA00004123"/>
    </source>
</evidence>
<dbReference type="AlphaFoldDB" id="A0A0N4UYX3"/>
<proteinExistence type="predicted"/>
<comment type="subcellular location">
    <subcellularLocation>
        <location evidence="2">Cytoplasm</location>
    </subcellularLocation>
    <subcellularLocation>
        <location evidence="1">Nucleus</location>
    </subcellularLocation>
</comment>
<accession>A0A0N4UYX3</accession>
<dbReference type="SUPFAM" id="SSF49764">
    <property type="entry name" value="HSP20-like chaperones"/>
    <property type="match status" value="1"/>
</dbReference>
<dbReference type="WBParaSite" id="EVEC_0000279601-mRNA-1">
    <property type="protein sequence ID" value="EVEC_0000279601-mRNA-1"/>
    <property type="gene ID" value="EVEC_0000279601"/>
</dbReference>
<evidence type="ECO:0000256" key="2">
    <source>
        <dbReference type="ARBA" id="ARBA00004496"/>
    </source>
</evidence>
<dbReference type="InterPro" id="IPR008978">
    <property type="entry name" value="HSP20-like_chaperone"/>
</dbReference>
<evidence type="ECO:0000259" key="6">
    <source>
        <dbReference type="PROSITE" id="PS51203"/>
    </source>
</evidence>
<sequence>LSLVAHVQAGEQQFGLEHLKLFNDINYLYYDAYTSTSTLDKFYVFLADGRLHSFTFDGQSFQSKLVEGEFKHYLASGDSADRYPCTLSFANEKFAFISNGTGILSMYYTGEQRSDCRWTEVLSLEVEVSGEKTGPFIIMESRCYGEDRIEVLLRNITSQKNSVPNESNRLFWNKLNWISFKNVFIAFNSSIKFGITGSGTWRVDKVNEVVCKGHLDMATFDFSGEEIIVIGNENTAFSPNSGTDSVKMELETPDTSLKIGQEQTVDSEKKDAAYIWSQTSEDVTVLFKFPEKIVKDDISLTLDATSIHLVHKGSDLLNGKLGGVVDISSSTFTTDGGKLELTLFKNELCGWTEIVIGDERGVMECDRDAMNAAYAHLEQFTSDFSGLEASDASMVFNSGQLEECDMNGDDISKILWISRKTHAVKHTSDISGNPVLFTLSVPREPRMFCIRMDVDGILWSFSNQDNEPVFHKATFNALGYVQASKSQKKFSTCSPDFVYSAIVEDKRRAFIYWQSTPLDSDLRNRHTGRRVAGLSKQYLISVSNRGDFGEVEAIPDNIVGVYAGKNIFFLLTTCQLFAVTFN</sequence>
<dbReference type="CDD" id="cd06467">
    <property type="entry name" value="p23_NUDC_like"/>
    <property type="match status" value="1"/>
</dbReference>
<dbReference type="InterPro" id="IPR007052">
    <property type="entry name" value="CS_dom"/>
</dbReference>
<dbReference type="PANTHER" id="PTHR21664">
    <property type="entry name" value="CHRONIC MYELOGENOUS LEUKEMIA TUMOR ANTIGEN 66"/>
    <property type="match status" value="1"/>
</dbReference>
<dbReference type="GO" id="GO:0005737">
    <property type="term" value="C:cytoplasm"/>
    <property type="evidence" value="ECO:0007669"/>
    <property type="project" value="UniProtKB-SubCell"/>
</dbReference>
<protein>
    <recommendedName>
        <fullName evidence="3">NudC domain-containing protein 1</fullName>
    </recommendedName>
</protein>
<evidence type="ECO:0000313" key="7">
    <source>
        <dbReference type="WBParaSite" id="EVEC_0000279601-mRNA-1"/>
    </source>
</evidence>
<dbReference type="PROSITE" id="PS51203">
    <property type="entry name" value="CS"/>
    <property type="match status" value="1"/>
</dbReference>
<reference evidence="7" key="1">
    <citation type="submission" date="2017-02" db="UniProtKB">
        <authorList>
            <consortium name="WormBaseParasite"/>
        </authorList>
    </citation>
    <scope>IDENTIFICATION</scope>
</reference>